<dbReference type="InterPro" id="IPR027256">
    <property type="entry name" value="P-typ_ATPase_IB"/>
</dbReference>
<evidence type="ECO:0000259" key="12">
    <source>
        <dbReference type="PROSITE" id="PS50846"/>
    </source>
</evidence>
<dbReference type="SFLD" id="SFLDF00027">
    <property type="entry name" value="p-type_atpase"/>
    <property type="match status" value="1"/>
</dbReference>
<evidence type="ECO:0000256" key="2">
    <source>
        <dbReference type="ARBA" id="ARBA00006024"/>
    </source>
</evidence>
<dbReference type="SFLD" id="SFLDG00002">
    <property type="entry name" value="C1.7:_P-type_atpase_like"/>
    <property type="match status" value="1"/>
</dbReference>
<feature type="domain" description="HMA" evidence="12">
    <location>
        <begin position="73"/>
        <end position="139"/>
    </location>
</feature>
<keyword evidence="7" id="KW-1278">Translocase</keyword>
<feature type="compositionally biased region" description="Basic and acidic residues" evidence="10">
    <location>
        <begin position="580"/>
        <end position="591"/>
    </location>
</feature>
<dbReference type="Gene3D" id="3.30.70.100">
    <property type="match status" value="1"/>
</dbReference>
<dbReference type="PANTHER" id="PTHR43520:SF8">
    <property type="entry name" value="P-TYPE CU(+) TRANSPORTER"/>
    <property type="match status" value="1"/>
</dbReference>
<dbReference type="GeneID" id="37286058"/>
<evidence type="ECO:0000256" key="8">
    <source>
        <dbReference type="ARBA" id="ARBA00022989"/>
    </source>
</evidence>
<dbReference type="InterPro" id="IPR018303">
    <property type="entry name" value="ATPase_P-typ_P_site"/>
</dbReference>
<evidence type="ECO:0000256" key="7">
    <source>
        <dbReference type="ARBA" id="ARBA00022967"/>
    </source>
</evidence>
<evidence type="ECO:0000256" key="10">
    <source>
        <dbReference type="SAM" id="MobiDB-lite"/>
    </source>
</evidence>
<name>A0A345EA20_9EURY</name>
<dbReference type="Gene3D" id="2.70.150.10">
    <property type="entry name" value="Calcium-transporting ATPase, cytoplasmic transduction domain A"/>
    <property type="match status" value="1"/>
</dbReference>
<dbReference type="InterPro" id="IPR006121">
    <property type="entry name" value="HMA_dom"/>
</dbReference>
<feature type="transmembrane region" description="Helical" evidence="11">
    <location>
        <begin position="195"/>
        <end position="220"/>
    </location>
</feature>
<comment type="similarity">
    <text evidence="2">Belongs to the cation transport ATPase (P-type) (TC 3.A.3) family. Type IB subfamily.</text>
</comment>
<dbReference type="InterPro" id="IPR044492">
    <property type="entry name" value="P_typ_ATPase_HD_dom"/>
</dbReference>
<reference evidence="13 14" key="1">
    <citation type="submission" date="2018-07" db="EMBL/GenBank/DDBJ databases">
        <title>Genome sequences of Haloplanus sp. CBA1112.</title>
        <authorList>
            <person name="Kim Y.B."/>
            <person name="Roh S.W."/>
        </authorList>
    </citation>
    <scope>NUCLEOTIDE SEQUENCE [LARGE SCALE GENOMIC DNA]</scope>
    <source>
        <strain evidence="13 14">CBA1112</strain>
    </source>
</reference>
<dbReference type="InterPro" id="IPR023299">
    <property type="entry name" value="ATPase_P-typ_cyto_dom_N"/>
</dbReference>
<dbReference type="GO" id="GO:0005507">
    <property type="term" value="F:copper ion binding"/>
    <property type="evidence" value="ECO:0007669"/>
    <property type="project" value="TreeGrafter"/>
</dbReference>
<dbReference type="PRINTS" id="PR00119">
    <property type="entry name" value="CATATPASE"/>
</dbReference>
<dbReference type="InterPro" id="IPR001757">
    <property type="entry name" value="P_typ_ATPase"/>
</dbReference>
<dbReference type="CDD" id="cd00371">
    <property type="entry name" value="HMA"/>
    <property type="match status" value="1"/>
</dbReference>
<dbReference type="InterPro" id="IPR023298">
    <property type="entry name" value="ATPase_P-typ_TM_dom_sf"/>
</dbReference>
<feature type="region of interest" description="Disordered" evidence="10">
    <location>
        <begin position="813"/>
        <end position="837"/>
    </location>
</feature>
<dbReference type="AlphaFoldDB" id="A0A345EA20"/>
<keyword evidence="9 11" id="KW-0472">Membrane</keyword>
<dbReference type="NCBIfam" id="TIGR01494">
    <property type="entry name" value="ATPase_P-type"/>
    <property type="match status" value="2"/>
</dbReference>
<dbReference type="InterPro" id="IPR008250">
    <property type="entry name" value="ATPase_P-typ_transduc_dom_A_sf"/>
</dbReference>
<dbReference type="PROSITE" id="PS50846">
    <property type="entry name" value="HMA_2"/>
    <property type="match status" value="1"/>
</dbReference>
<keyword evidence="6" id="KW-0067">ATP-binding</keyword>
<dbReference type="InterPro" id="IPR036163">
    <property type="entry name" value="HMA_dom_sf"/>
</dbReference>
<organism evidence="13 14">
    <name type="scientific">Haloplanus rubicundus</name>
    <dbReference type="NCBI Taxonomy" id="1547898"/>
    <lineage>
        <taxon>Archaea</taxon>
        <taxon>Methanobacteriati</taxon>
        <taxon>Methanobacteriota</taxon>
        <taxon>Stenosarchaea group</taxon>
        <taxon>Halobacteria</taxon>
        <taxon>Halobacteriales</taxon>
        <taxon>Haloferacaceae</taxon>
        <taxon>Haloplanus</taxon>
    </lineage>
</organism>
<evidence type="ECO:0000256" key="3">
    <source>
        <dbReference type="ARBA" id="ARBA00022692"/>
    </source>
</evidence>
<evidence type="ECO:0000256" key="4">
    <source>
        <dbReference type="ARBA" id="ARBA00022723"/>
    </source>
</evidence>
<proteinExistence type="inferred from homology"/>
<dbReference type="GO" id="GO:0005524">
    <property type="term" value="F:ATP binding"/>
    <property type="evidence" value="ECO:0007669"/>
    <property type="project" value="UniProtKB-KW"/>
</dbReference>
<comment type="subcellular location">
    <subcellularLocation>
        <location evidence="1">Endomembrane system</location>
        <topology evidence="1">Multi-pass membrane protein</topology>
    </subcellularLocation>
</comment>
<dbReference type="SFLD" id="SFLDS00003">
    <property type="entry name" value="Haloacid_Dehalogenase"/>
    <property type="match status" value="1"/>
</dbReference>
<dbReference type="Pfam" id="PF00702">
    <property type="entry name" value="Hydrolase"/>
    <property type="match status" value="1"/>
</dbReference>
<dbReference type="GO" id="GO:0016020">
    <property type="term" value="C:membrane"/>
    <property type="evidence" value="ECO:0007669"/>
    <property type="project" value="InterPro"/>
</dbReference>
<feature type="transmembrane region" description="Helical" evidence="11">
    <location>
        <begin position="769"/>
        <end position="788"/>
    </location>
</feature>
<dbReference type="SUPFAM" id="SSF56784">
    <property type="entry name" value="HAD-like"/>
    <property type="match status" value="1"/>
</dbReference>
<evidence type="ECO:0000256" key="6">
    <source>
        <dbReference type="ARBA" id="ARBA00022840"/>
    </source>
</evidence>
<keyword evidence="8 11" id="KW-1133">Transmembrane helix</keyword>
<feature type="region of interest" description="Disordered" evidence="10">
    <location>
        <begin position="542"/>
        <end position="591"/>
    </location>
</feature>
<dbReference type="Gene3D" id="3.40.1110.10">
    <property type="entry name" value="Calcium-transporting ATPase, cytoplasmic domain N"/>
    <property type="match status" value="1"/>
</dbReference>
<dbReference type="Gene3D" id="3.40.50.1000">
    <property type="entry name" value="HAD superfamily/HAD-like"/>
    <property type="match status" value="1"/>
</dbReference>
<evidence type="ECO:0000256" key="1">
    <source>
        <dbReference type="ARBA" id="ARBA00004127"/>
    </source>
</evidence>
<evidence type="ECO:0000256" key="9">
    <source>
        <dbReference type="ARBA" id="ARBA00023136"/>
    </source>
</evidence>
<feature type="transmembrane region" description="Helical" evidence="11">
    <location>
        <begin position="256"/>
        <end position="274"/>
    </location>
</feature>
<dbReference type="InterPro" id="IPR036412">
    <property type="entry name" value="HAD-like_sf"/>
</dbReference>
<dbReference type="SUPFAM" id="SSF81653">
    <property type="entry name" value="Calcium ATPase, transduction domain A"/>
    <property type="match status" value="1"/>
</dbReference>
<dbReference type="GO" id="GO:0055070">
    <property type="term" value="P:copper ion homeostasis"/>
    <property type="evidence" value="ECO:0007669"/>
    <property type="project" value="TreeGrafter"/>
</dbReference>
<gene>
    <name evidence="13" type="ORF">DU484_03730</name>
</gene>
<dbReference type="Pfam" id="PF00122">
    <property type="entry name" value="E1-E2_ATPase"/>
    <property type="match status" value="1"/>
</dbReference>
<evidence type="ECO:0000256" key="11">
    <source>
        <dbReference type="SAM" id="Phobius"/>
    </source>
</evidence>
<dbReference type="InterPro" id="IPR023214">
    <property type="entry name" value="HAD_sf"/>
</dbReference>
<dbReference type="NCBIfam" id="TIGR01525">
    <property type="entry name" value="ATPase-IB_hvy"/>
    <property type="match status" value="1"/>
</dbReference>
<feature type="transmembrane region" description="Helical" evidence="11">
    <location>
        <begin position="156"/>
        <end position="175"/>
    </location>
</feature>
<keyword evidence="5" id="KW-0547">Nucleotide-binding</keyword>
<feature type="transmembrane region" description="Helical" evidence="11">
    <location>
        <begin position="407"/>
        <end position="429"/>
    </location>
</feature>
<dbReference type="GO" id="GO:0016887">
    <property type="term" value="F:ATP hydrolysis activity"/>
    <property type="evidence" value="ECO:0007669"/>
    <property type="project" value="InterPro"/>
</dbReference>
<dbReference type="Proteomes" id="UP000252985">
    <property type="component" value="Chromosome"/>
</dbReference>
<evidence type="ECO:0000256" key="5">
    <source>
        <dbReference type="ARBA" id="ARBA00022741"/>
    </source>
</evidence>
<keyword evidence="3 11" id="KW-0812">Transmembrane</keyword>
<dbReference type="GO" id="GO:0043682">
    <property type="term" value="F:P-type divalent copper transporter activity"/>
    <property type="evidence" value="ECO:0007669"/>
    <property type="project" value="TreeGrafter"/>
</dbReference>
<dbReference type="PROSITE" id="PS00154">
    <property type="entry name" value="ATPASE_E1_E2"/>
    <property type="match status" value="1"/>
</dbReference>
<accession>A0A345EA20</accession>
<dbReference type="KEGG" id="haq:DU484_03730"/>
<dbReference type="GO" id="GO:0012505">
    <property type="term" value="C:endomembrane system"/>
    <property type="evidence" value="ECO:0007669"/>
    <property type="project" value="UniProtKB-SubCell"/>
</dbReference>
<dbReference type="SUPFAM" id="SSF55008">
    <property type="entry name" value="HMA, heavy metal-associated domain"/>
    <property type="match status" value="1"/>
</dbReference>
<dbReference type="Gene3D" id="1.20.1110.10">
    <property type="entry name" value="Calcium-transporting ATPase, transmembrane domain"/>
    <property type="match status" value="1"/>
</dbReference>
<evidence type="ECO:0000313" key="14">
    <source>
        <dbReference type="Proteomes" id="UP000252985"/>
    </source>
</evidence>
<feature type="transmembrane region" description="Helical" evidence="11">
    <location>
        <begin position="232"/>
        <end position="250"/>
    </location>
</feature>
<dbReference type="InterPro" id="IPR059000">
    <property type="entry name" value="ATPase_P-type_domA"/>
</dbReference>
<dbReference type="SUPFAM" id="SSF81665">
    <property type="entry name" value="Calcium ATPase, transmembrane domain M"/>
    <property type="match status" value="1"/>
</dbReference>
<keyword evidence="4" id="KW-0479">Metal-binding</keyword>
<dbReference type="RefSeq" id="WP_114605149.1">
    <property type="nucleotide sequence ID" value="NZ_CP031148.1"/>
</dbReference>
<sequence length="837" mass="86439">MMPCTLCDLPTPDPPVSDADVDGSFCCRGCLEVARALDGMDADAADVDGPAGVRAALDGDDAAADAPDPDGTETAFVAVDGMHCATCEAFLETRATDAAGVVGAEASYPSNLVRLVYDPGRLDEDDLPAILDGAGYRARPVDAEGEDDTTETVGRLVIGGFFAMMTMAWYVLFLYPTYLGLDVSLLDVDGLAGQYLLWNAWLMTSVVFGYTGYPILRGAYVSLRAGQPNMDLLVALAAGTAYVYSTATLLLGGTEVYFDITTVVVLVVTLGGYYETRLKERAAGRLTELTESRVAEARRRTSGGEETVAVEDVTAGDELVVGAGERLPVDGTVIEGTAAVDESLVTGESVPVRRDVGDEVIGGGLVTEGGVVIEADEAATSTLDRLVTHLWNVRSSRSGVQRLADRIAAVFVPVVVLLALAAFVTHLALGAAPTAAFLTGLTVLVVSCPCALGLATPLAVAAGVREALDSGVVVTDGDVFERATAADIVAFDKTGTLTTGEMRLVDAVGEGTDETGGHDAIARAAAVERFADHPMGRAVTEAVDAGEASPTPRDAGGAGITVDDFERHPGRGVSGVVSETPREAGDAGDGDRVTVGRADLFDGCAIPDRYRERYDRAVDAGRVAAYVGWSGRVRGVLVAGDEPRPEWESVVSAVAEDVGRVVVITGDGESAAARFREHPDVDDVFAGVPPEAKAEVIDRLRTEGTTVMVGDGSNDAPALATADLGISLESGTRLAADAADAVITTDDLTTVPAVFDLTAATKRRLRGNLAWAFLYNALAVPAAALGVLNPLVAAVAMAASSLLVVGNSARGLGTDSEAERRTGGVDTGADPVPSPAD</sequence>
<protein>
    <submittedName>
        <fullName evidence="13">Heavy metal translocating P-type ATPase</fullName>
    </submittedName>
</protein>
<evidence type="ECO:0000313" key="13">
    <source>
        <dbReference type="EMBL" id="AXG09042.1"/>
    </source>
</evidence>
<feature type="transmembrane region" description="Helical" evidence="11">
    <location>
        <begin position="435"/>
        <end position="455"/>
    </location>
</feature>
<dbReference type="EMBL" id="CP031148">
    <property type="protein sequence ID" value="AXG09042.1"/>
    <property type="molecule type" value="Genomic_DNA"/>
</dbReference>
<dbReference type="PANTHER" id="PTHR43520">
    <property type="entry name" value="ATP7, ISOFORM B"/>
    <property type="match status" value="1"/>
</dbReference>
<dbReference type="PRINTS" id="PR00120">
    <property type="entry name" value="HATPASE"/>
</dbReference>